<dbReference type="PATRIC" id="fig|761659.10.peg.1043"/>
<feature type="compositionally biased region" description="Basic residues" evidence="1">
    <location>
        <begin position="159"/>
        <end position="173"/>
    </location>
</feature>
<dbReference type="EMBL" id="FP565814">
    <property type="protein sequence ID" value="CBH25150.1"/>
    <property type="molecule type" value="Genomic_DNA"/>
</dbReference>
<dbReference type="KEGG" id="srm:SRM_02229"/>
<evidence type="ECO:0000313" key="4">
    <source>
        <dbReference type="Proteomes" id="UP000000933"/>
    </source>
</evidence>
<reference evidence="2 4" key="1">
    <citation type="journal article" date="2010" name="ISME J.">
        <title>Fine-scale evolution: genomic, phenotypic and ecological differentiation in two coexisting Salinibacter ruber strains.</title>
        <authorList>
            <person name="Pena A."/>
            <person name="Teeling H."/>
            <person name="Huerta-Cepas J."/>
            <person name="Santos F."/>
            <person name="Yarza P."/>
            <person name="Brito-Echeverria J."/>
            <person name="Lucio M."/>
            <person name="Schmitt-Kopplin P."/>
            <person name="Meseguer I."/>
            <person name="Schenowitz C."/>
            <person name="Dossat C."/>
            <person name="Barbe V."/>
            <person name="Dopazo J."/>
            <person name="Rossello-Mora R."/>
            <person name="Schuler M."/>
            <person name="Glockner F.O."/>
            <person name="Amann R."/>
            <person name="Gabaldon T."/>
            <person name="Anton J."/>
        </authorList>
    </citation>
    <scope>NUCLEOTIDE SEQUENCE [LARGE SCALE GENOMIC DNA]</scope>
    <source>
        <strain evidence="2 4">M8</strain>
    </source>
</reference>
<gene>
    <name evidence="3" type="primary">orfA</name>
    <name evidence="2" type="ordered locus">SRM_00937</name>
    <name evidence="3" type="ordered locus">SRM_02229</name>
</gene>
<sequence>MSGYWRSNRTVQGMPPLMYNLPEITESTERLEQLVRKEKDAQIQRRFHMLLLLKTGEAESRSGAARHLGVHRHTVSDWLGLYEEGGIEKIQEVEDPGPEPGQTSISSEVMEALKERLSDPEGFGSYKDIQRWLAEEQGAELPYSTVHGIVRYELGAKPKAPRPSHPKKTSRSK</sequence>
<protein>
    <submittedName>
        <fullName evidence="2 3">Transposase</fullName>
    </submittedName>
</protein>
<dbReference type="Pfam" id="PF13384">
    <property type="entry name" value="HTH_23"/>
    <property type="match status" value="1"/>
</dbReference>
<evidence type="ECO:0000256" key="1">
    <source>
        <dbReference type="SAM" id="MobiDB-lite"/>
    </source>
</evidence>
<dbReference type="EMBL" id="FP565814">
    <property type="protein sequence ID" value="CBH23858.1"/>
    <property type="molecule type" value="Genomic_DNA"/>
</dbReference>
<evidence type="ECO:0000313" key="2">
    <source>
        <dbReference type="EMBL" id="CBH23858.1"/>
    </source>
</evidence>
<dbReference type="HOGENOM" id="CLU_125009_0_0_10"/>
<name>D5H753_SALRM</name>
<dbReference type="SUPFAM" id="SSF46689">
    <property type="entry name" value="Homeodomain-like"/>
    <property type="match status" value="1"/>
</dbReference>
<feature type="region of interest" description="Disordered" evidence="1">
    <location>
        <begin position="154"/>
        <end position="173"/>
    </location>
</feature>
<reference evidence="4" key="2">
    <citation type="submission" date="2010-04" db="EMBL/GenBank/DDBJ databases">
        <title>Genome sequence of Salinibacter ruber M8.</title>
        <authorList>
            <consortium name="Genoscope"/>
        </authorList>
    </citation>
    <scope>NUCLEOTIDE SEQUENCE [LARGE SCALE GENOMIC DNA]</scope>
    <source>
        <strain evidence="4">M8</strain>
    </source>
</reference>
<dbReference type="KEGG" id="srm:SRM_00937"/>
<evidence type="ECO:0000313" key="3">
    <source>
        <dbReference type="EMBL" id="CBH25150.1"/>
    </source>
</evidence>
<proteinExistence type="predicted"/>
<accession>D5H753</accession>
<dbReference type="AlphaFoldDB" id="D5H753"/>
<dbReference type="InterPro" id="IPR009057">
    <property type="entry name" value="Homeodomain-like_sf"/>
</dbReference>
<dbReference type="Proteomes" id="UP000000933">
    <property type="component" value="Chromosome"/>
</dbReference>
<organism evidence="2 4">
    <name type="scientific">Salinibacter ruber (strain M8)</name>
    <dbReference type="NCBI Taxonomy" id="761659"/>
    <lineage>
        <taxon>Bacteria</taxon>
        <taxon>Pseudomonadati</taxon>
        <taxon>Rhodothermota</taxon>
        <taxon>Rhodothermia</taxon>
        <taxon>Rhodothermales</taxon>
        <taxon>Salinibacteraceae</taxon>
        <taxon>Salinibacter</taxon>
    </lineage>
</organism>
<reference evidence="2" key="3">
    <citation type="submission" date="2010-04" db="EMBL/GenBank/DDBJ databases">
        <authorList>
            <person name="Genoscope - CEA"/>
        </authorList>
    </citation>
    <scope>NUCLEOTIDE SEQUENCE</scope>
    <source>
        <strain evidence="2">M8</strain>
    </source>
</reference>